<dbReference type="Proteomes" id="UP001521785">
    <property type="component" value="Unassembled WGS sequence"/>
</dbReference>
<evidence type="ECO:0000256" key="1">
    <source>
        <dbReference type="PROSITE-ProRule" id="PRU00175"/>
    </source>
</evidence>
<protein>
    <recommendedName>
        <fullName evidence="2">RING-type domain-containing protein</fullName>
    </recommendedName>
</protein>
<keyword evidence="4" id="KW-1185">Reference proteome</keyword>
<proteinExistence type="predicted"/>
<dbReference type="PROSITE" id="PS50089">
    <property type="entry name" value="ZF_RING_2"/>
    <property type="match status" value="1"/>
</dbReference>
<feature type="domain" description="RING-type" evidence="2">
    <location>
        <begin position="193"/>
        <end position="232"/>
    </location>
</feature>
<keyword evidence="1" id="KW-0862">Zinc</keyword>
<evidence type="ECO:0000259" key="2">
    <source>
        <dbReference type="PROSITE" id="PS50089"/>
    </source>
</evidence>
<accession>A0ABR3S908</accession>
<dbReference type="Gene3D" id="3.30.40.10">
    <property type="entry name" value="Zinc/RING finger domain, C3HC4 (zinc finger)"/>
    <property type="match status" value="1"/>
</dbReference>
<dbReference type="SUPFAM" id="SSF57850">
    <property type="entry name" value="RING/U-box"/>
    <property type="match status" value="1"/>
</dbReference>
<evidence type="ECO:0000313" key="4">
    <source>
        <dbReference type="Proteomes" id="UP001521785"/>
    </source>
</evidence>
<dbReference type="InterPro" id="IPR013083">
    <property type="entry name" value="Znf_RING/FYVE/PHD"/>
</dbReference>
<evidence type="ECO:0000313" key="3">
    <source>
        <dbReference type="EMBL" id="KAL1612672.1"/>
    </source>
</evidence>
<dbReference type="InterPro" id="IPR001841">
    <property type="entry name" value="Znf_RING"/>
</dbReference>
<comment type="caution">
    <text evidence="3">The sequence shown here is derived from an EMBL/GenBank/DDBJ whole genome shotgun (WGS) entry which is preliminary data.</text>
</comment>
<reference evidence="3 4" key="1">
    <citation type="submission" date="2024-02" db="EMBL/GenBank/DDBJ databases">
        <title>De novo assembly and annotation of 12 fungi associated with fruit tree decline syndrome in Ontario, Canada.</title>
        <authorList>
            <person name="Sulman M."/>
            <person name="Ellouze W."/>
            <person name="Ilyukhin E."/>
        </authorList>
    </citation>
    <scope>NUCLEOTIDE SEQUENCE [LARGE SCALE GENOMIC DNA]</scope>
    <source>
        <strain evidence="3 4">M42-189</strain>
    </source>
</reference>
<sequence length="289" mass="33326">MDPQPGLNYRTTNRKDMADLVEISRSNWWENLRGHFPYVTEAHANPTGPVAVAWDVYTRFTAEVIDVIENDGETASNLVIHGFLDSVYNPTLPPRYFPKEWITDAYLKHPHDNSPQQIQFVAIVNVQSQHPEYSMLEKVRYVDSVLREWKKDAYALETVLSDPDANWLFNEAHSIRRLLFDHAHNLVAQNTECPICADPFEADPLSTKFPYKGPCNHIICHGCFGNWLTQVCYGQWDYNSKPWLSTIVDQTGGQWNHVTLYLAAEADAVFDELERRIVEFTRKPHGYSI</sequence>
<keyword evidence="1" id="KW-0479">Metal-binding</keyword>
<gene>
    <name evidence="3" type="ORF">SLS60_000901</name>
</gene>
<keyword evidence="1" id="KW-0863">Zinc-finger</keyword>
<dbReference type="EMBL" id="JAKJXO020000001">
    <property type="protein sequence ID" value="KAL1612672.1"/>
    <property type="molecule type" value="Genomic_DNA"/>
</dbReference>
<organism evidence="3 4">
    <name type="scientific">Paraconiothyrium brasiliense</name>
    <dbReference type="NCBI Taxonomy" id="300254"/>
    <lineage>
        <taxon>Eukaryota</taxon>
        <taxon>Fungi</taxon>
        <taxon>Dikarya</taxon>
        <taxon>Ascomycota</taxon>
        <taxon>Pezizomycotina</taxon>
        <taxon>Dothideomycetes</taxon>
        <taxon>Pleosporomycetidae</taxon>
        <taxon>Pleosporales</taxon>
        <taxon>Massarineae</taxon>
        <taxon>Didymosphaeriaceae</taxon>
        <taxon>Paraconiothyrium</taxon>
    </lineage>
</organism>
<name>A0ABR3S908_9PLEO</name>